<protein>
    <submittedName>
        <fullName evidence="2">Uncharacterized protein</fullName>
    </submittedName>
</protein>
<name>A0AAN9XIT0_PSOTE</name>
<accession>A0AAN9XIT0</accession>
<evidence type="ECO:0000313" key="2">
    <source>
        <dbReference type="EMBL" id="KAK7393745.1"/>
    </source>
</evidence>
<comment type="caution">
    <text evidence="2">The sequence shown here is derived from an EMBL/GenBank/DDBJ whole genome shotgun (WGS) entry which is preliminary data.</text>
</comment>
<sequence>MRTHLEITETQHHRRERQNTFFLTLNPSELRPTNNYIKFTLSLSLSLSLVCDSHSPPWLSPIVSVSASSPSSSLSRAKKPENIW</sequence>
<gene>
    <name evidence="2" type="ORF">VNO78_22309</name>
</gene>
<feature type="compositionally biased region" description="Low complexity" evidence="1">
    <location>
        <begin position="64"/>
        <end position="75"/>
    </location>
</feature>
<feature type="region of interest" description="Disordered" evidence="1">
    <location>
        <begin position="64"/>
        <end position="84"/>
    </location>
</feature>
<organism evidence="2 3">
    <name type="scientific">Psophocarpus tetragonolobus</name>
    <name type="common">Winged bean</name>
    <name type="synonym">Dolichos tetragonolobus</name>
    <dbReference type="NCBI Taxonomy" id="3891"/>
    <lineage>
        <taxon>Eukaryota</taxon>
        <taxon>Viridiplantae</taxon>
        <taxon>Streptophyta</taxon>
        <taxon>Embryophyta</taxon>
        <taxon>Tracheophyta</taxon>
        <taxon>Spermatophyta</taxon>
        <taxon>Magnoliopsida</taxon>
        <taxon>eudicotyledons</taxon>
        <taxon>Gunneridae</taxon>
        <taxon>Pentapetalae</taxon>
        <taxon>rosids</taxon>
        <taxon>fabids</taxon>
        <taxon>Fabales</taxon>
        <taxon>Fabaceae</taxon>
        <taxon>Papilionoideae</taxon>
        <taxon>50 kb inversion clade</taxon>
        <taxon>NPAAA clade</taxon>
        <taxon>indigoferoid/millettioid clade</taxon>
        <taxon>Phaseoleae</taxon>
        <taxon>Psophocarpus</taxon>
    </lineage>
</organism>
<reference evidence="2 3" key="1">
    <citation type="submission" date="2024-01" db="EMBL/GenBank/DDBJ databases">
        <title>The genomes of 5 underutilized Papilionoideae crops provide insights into root nodulation and disease resistanc.</title>
        <authorList>
            <person name="Jiang F."/>
        </authorList>
    </citation>
    <scope>NUCLEOTIDE SEQUENCE [LARGE SCALE GENOMIC DNA]</scope>
    <source>
        <strain evidence="2">DUOXIRENSHENG_FW03</strain>
        <tissue evidence="2">Leaves</tissue>
    </source>
</reference>
<evidence type="ECO:0000313" key="3">
    <source>
        <dbReference type="Proteomes" id="UP001386955"/>
    </source>
</evidence>
<proteinExistence type="predicted"/>
<keyword evidence="3" id="KW-1185">Reference proteome</keyword>
<dbReference type="AlphaFoldDB" id="A0AAN9XIT0"/>
<dbReference type="Proteomes" id="UP001386955">
    <property type="component" value="Unassembled WGS sequence"/>
</dbReference>
<dbReference type="EMBL" id="JAYMYS010000005">
    <property type="protein sequence ID" value="KAK7393745.1"/>
    <property type="molecule type" value="Genomic_DNA"/>
</dbReference>
<evidence type="ECO:0000256" key="1">
    <source>
        <dbReference type="SAM" id="MobiDB-lite"/>
    </source>
</evidence>